<dbReference type="PANTHER" id="PTHR30086">
    <property type="entry name" value="ARGININE EXPORTER PROTEIN ARGO"/>
    <property type="match status" value="1"/>
</dbReference>
<evidence type="ECO:0000313" key="7">
    <source>
        <dbReference type="EMBL" id="MTD57012.1"/>
    </source>
</evidence>
<keyword evidence="4 6" id="KW-1133">Transmembrane helix</keyword>
<feature type="transmembrane region" description="Helical" evidence="6">
    <location>
        <begin position="211"/>
        <end position="231"/>
    </location>
</feature>
<feature type="transmembrane region" description="Helical" evidence="6">
    <location>
        <begin position="28"/>
        <end position="50"/>
    </location>
</feature>
<feature type="transmembrane region" description="Helical" evidence="6">
    <location>
        <begin position="62"/>
        <end position="89"/>
    </location>
</feature>
<feature type="transmembrane region" description="Helical" evidence="6">
    <location>
        <begin position="95"/>
        <end position="114"/>
    </location>
</feature>
<evidence type="ECO:0000313" key="8">
    <source>
        <dbReference type="Proteomes" id="UP000440096"/>
    </source>
</evidence>
<reference evidence="7 8" key="1">
    <citation type="submission" date="2019-11" db="EMBL/GenBank/DDBJ databases">
        <title>Draft genome of Amycolatopsis RM579.</title>
        <authorList>
            <person name="Duangmal K."/>
            <person name="Mingma R."/>
        </authorList>
    </citation>
    <scope>NUCLEOTIDE SEQUENCE [LARGE SCALE GENOMIC DNA]</scope>
    <source>
        <strain evidence="7 8">RM579</strain>
    </source>
</reference>
<dbReference type="OrthoDB" id="5185770at2"/>
<dbReference type="InterPro" id="IPR001123">
    <property type="entry name" value="LeuE-type"/>
</dbReference>
<accession>A0A6N7YYQ9</accession>
<evidence type="ECO:0000256" key="5">
    <source>
        <dbReference type="ARBA" id="ARBA00023136"/>
    </source>
</evidence>
<keyword evidence="3 6" id="KW-0812">Transmembrane</keyword>
<gene>
    <name evidence="7" type="ORF">GKO32_23995</name>
</gene>
<evidence type="ECO:0000256" key="4">
    <source>
        <dbReference type="ARBA" id="ARBA00022989"/>
    </source>
</evidence>
<organism evidence="7 8">
    <name type="scientific">Amycolatopsis pithecellobii</name>
    <dbReference type="NCBI Taxonomy" id="664692"/>
    <lineage>
        <taxon>Bacteria</taxon>
        <taxon>Bacillati</taxon>
        <taxon>Actinomycetota</taxon>
        <taxon>Actinomycetes</taxon>
        <taxon>Pseudonocardiales</taxon>
        <taxon>Pseudonocardiaceae</taxon>
        <taxon>Amycolatopsis</taxon>
    </lineage>
</organism>
<feature type="transmembrane region" description="Helical" evidence="6">
    <location>
        <begin position="170"/>
        <end position="190"/>
    </location>
</feature>
<evidence type="ECO:0000256" key="6">
    <source>
        <dbReference type="SAM" id="Phobius"/>
    </source>
</evidence>
<dbReference type="GO" id="GO:0005886">
    <property type="term" value="C:plasma membrane"/>
    <property type="evidence" value="ECO:0007669"/>
    <property type="project" value="UniProtKB-SubCell"/>
</dbReference>
<dbReference type="EMBL" id="WMBA01000042">
    <property type="protein sequence ID" value="MTD57012.1"/>
    <property type="molecule type" value="Genomic_DNA"/>
</dbReference>
<proteinExistence type="predicted"/>
<keyword evidence="5 6" id="KW-0472">Membrane</keyword>
<evidence type="ECO:0000256" key="3">
    <source>
        <dbReference type="ARBA" id="ARBA00022692"/>
    </source>
</evidence>
<name>A0A6N7YYQ9_9PSEU</name>
<comment type="subcellular location">
    <subcellularLocation>
        <location evidence="1">Cell membrane</location>
        <topology evidence="1">Multi-pass membrane protein</topology>
    </subcellularLocation>
</comment>
<evidence type="ECO:0000256" key="2">
    <source>
        <dbReference type="ARBA" id="ARBA00022475"/>
    </source>
</evidence>
<dbReference type="Proteomes" id="UP000440096">
    <property type="component" value="Unassembled WGS sequence"/>
</dbReference>
<keyword evidence="8" id="KW-1185">Reference proteome</keyword>
<dbReference type="PANTHER" id="PTHR30086:SF20">
    <property type="entry name" value="ARGININE EXPORTER PROTEIN ARGO-RELATED"/>
    <property type="match status" value="1"/>
</dbReference>
<keyword evidence="2" id="KW-1003">Cell membrane</keyword>
<dbReference type="Pfam" id="PF01810">
    <property type="entry name" value="LysE"/>
    <property type="match status" value="1"/>
</dbReference>
<comment type="caution">
    <text evidence="7">The sequence shown here is derived from an EMBL/GenBank/DDBJ whole genome shotgun (WGS) entry which is preliminary data.</text>
</comment>
<sequence length="233" mass="24745">MAGLRRGRRPDEQPPEVRMTTLPTGAELLRYVVLVTGVIIAPGADLALVLTSAVRGGRQGGLATTMGIVSGVFVWAALAGAGLAGVLVASATGYLMLRLAGAAYLLFLGIKFLAQSRSVAPPVDRTGGAGKARSFWSYFRRGWVADVMNPKMAVFYLAVLSNFLHPGDFLPGKVFFLALVHASIGLLWFSSISLAVGRSNILARNPRVRRMLNLAGGAVLVLLSIEVALPMQW</sequence>
<evidence type="ECO:0000256" key="1">
    <source>
        <dbReference type="ARBA" id="ARBA00004651"/>
    </source>
</evidence>
<protein>
    <submittedName>
        <fullName evidence="7">LysE family translocator</fullName>
    </submittedName>
</protein>
<dbReference type="AlphaFoldDB" id="A0A6N7YYQ9"/>
<dbReference type="GO" id="GO:0015171">
    <property type="term" value="F:amino acid transmembrane transporter activity"/>
    <property type="evidence" value="ECO:0007669"/>
    <property type="project" value="TreeGrafter"/>
</dbReference>